<feature type="transmembrane region" description="Helical" evidence="1">
    <location>
        <begin position="31"/>
        <end position="51"/>
    </location>
</feature>
<reference evidence="2 3" key="1">
    <citation type="submission" date="2016-10" db="EMBL/GenBank/DDBJ databases">
        <title>Complete genome of the TMA-utilizing, human hosted archaeon Methanomethylophilus alvus Gen. nov, sp. nov., strain Mx-05, derived from a pure culture.</title>
        <authorList>
            <person name="Brugere J.-F."/>
            <person name="Ben Hania W."/>
            <person name="Chaudhary P.P."/>
            <person name="Gaci N."/>
            <person name="Borrel G."/>
            <person name="Cao Van Tuat L."/>
            <person name="Fardeau M.-L."/>
            <person name="Harris H.M.B."/>
            <person name="O'Toole P.W."/>
            <person name="Ollivier B."/>
        </authorList>
    </citation>
    <scope>NUCLEOTIDE SEQUENCE [LARGE SCALE GENOMIC DNA]</scope>
    <source>
        <strain evidence="2 3">Mx-05</strain>
    </source>
</reference>
<sequence>MMRIEDGGRHSFWADTLPAGISVMRSFDRTVLIVWLLSLIASVAALGYMMSATDIDTYVAIQVLAAPFILVGFLYMVYRKFLIPMVAVIVLVAALWLLDVDSSTILFLAEIIFGAVGVACVVGVFQRLIFYKTLHIIRYINVKEKLGFVDRAVAFLFNVPPDLDTRNMEVDFNQVGKKFPWKDMFSTVMLSMAVGLFVWIYFSMNPALSDLDLTKASLSVFTVILYVPVIILPFSVFKSMNARIGTNYRDFKLYNGVVATIQRMAVPVVAVFLYLFYKIGNAEDVMVVMKFIALSAGTIFLVTLLTSLLYFYMMEASIVSDIGKKWNLFMPVPLLMSLKDEDPEDGSYYPATPERDESDLGDIEIAVRE</sequence>
<evidence type="ECO:0000256" key="1">
    <source>
        <dbReference type="SAM" id="Phobius"/>
    </source>
</evidence>
<dbReference type="EMBL" id="CP017686">
    <property type="protein sequence ID" value="AYQ55497.1"/>
    <property type="molecule type" value="Genomic_DNA"/>
</dbReference>
<keyword evidence="1" id="KW-0812">Transmembrane</keyword>
<dbReference type="AlphaFoldDB" id="A0A3G3II07"/>
<name>A0A3G3II07_9ARCH</name>
<keyword evidence="1" id="KW-1133">Transmembrane helix</keyword>
<feature type="transmembrane region" description="Helical" evidence="1">
    <location>
        <begin position="104"/>
        <end position="125"/>
    </location>
</feature>
<accession>A0A3G3II07</accession>
<feature type="transmembrane region" description="Helical" evidence="1">
    <location>
        <begin position="257"/>
        <end position="277"/>
    </location>
</feature>
<feature type="transmembrane region" description="Helical" evidence="1">
    <location>
        <begin position="289"/>
        <end position="312"/>
    </location>
</feature>
<feature type="transmembrane region" description="Helical" evidence="1">
    <location>
        <begin position="216"/>
        <end position="237"/>
    </location>
</feature>
<gene>
    <name evidence="2" type="ORF">BKD89_06780</name>
</gene>
<evidence type="ECO:0000313" key="2">
    <source>
        <dbReference type="EMBL" id="AYQ55497.1"/>
    </source>
</evidence>
<dbReference type="GeneID" id="41322154"/>
<protein>
    <submittedName>
        <fullName evidence="2">Oxidoreductase</fullName>
    </submittedName>
</protein>
<feature type="transmembrane region" description="Helical" evidence="1">
    <location>
        <begin position="57"/>
        <end position="76"/>
    </location>
</feature>
<dbReference type="RefSeq" id="WP_048098030.1">
    <property type="nucleotide sequence ID" value="NZ_CP017686.1"/>
</dbReference>
<organism evidence="2 3">
    <name type="scientific">Methanomethylophilus alvi</name>
    <dbReference type="NCBI Taxonomy" id="1291540"/>
    <lineage>
        <taxon>Archaea</taxon>
        <taxon>Methanobacteriati</taxon>
        <taxon>Thermoplasmatota</taxon>
        <taxon>Thermoplasmata</taxon>
        <taxon>Methanomassiliicoccales</taxon>
        <taxon>Methanomethylophilaceae</taxon>
        <taxon>Methanomethylophilus</taxon>
    </lineage>
</organism>
<evidence type="ECO:0000313" key="3">
    <source>
        <dbReference type="Proteomes" id="UP000273278"/>
    </source>
</evidence>
<proteinExistence type="predicted"/>
<feature type="transmembrane region" description="Helical" evidence="1">
    <location>
        <begin position="184"/>
        <end position="204"/>
    </location>
</feature>
<dbReference type="Proteomes" id="UP000273278">
    <property type="component" value="Chromosome"/>
</dbReference>
<feature type="transmembrane region" description="Helical" evidence="1">
    <location>
        <begin position="81"/>
        <end position="98"/>
    </location>
</feature>
<keyword evidence="1" id="KW-0472">Membrane</keyword>